<dbReference type="OrthoDB" id="6008265at2"/>
<accession>A0A1Y6HI51</accession>
<dbReference type="Proteomes" id="UP000195953">
    <property type="component" value="Chromosome 1"/>
</dbReference>
<evidence type="ECO:0000259" key="1">
    <source>
        <dbReference type="Pfam" id="PF13503"/>
    </source>
</evidence>
<dbReference type="EMBL" id="LT853885">
    <property type="protein sequence ID" value="SMR01477.1"/>
    <property type="molecule type" value="Genomic_DNA"/>
</dbReference>
<dbReference type="Pfam" id="PF13503">
    <property type="entry name" value="DUF4123"/>
    <property type="match status" value="1"/>
</dbReference>
<sequence length="292" mass="32191">MHPLFESWSTFLAPHRHREGSGVFLLLDAAQLPINAMPWKEMIGEQRVHNVLKDHPESVDPSVCALLMDYEAAWVDALLNRHLPRRPFAFVALSSALPIAQLAEALAKRADVFLPGGKKGLLRYYDAAVLQALPRAVEANKLDAFLSCADAWVCIGRDAAPLALRPSPERRPVRPAARLALTPPELQGLDALGRLDRIAADLKRNGTLPVDADPFQTWKKLSVMQDVLLAAGLEAEPLLYRCCTAVVHLDLDATWHARLSAIVHEHRADDAALCEKLFDGAYDGASTQERQI</sequence>
<reference evidence="3 5" key="2">
    <citation type="submission" date="2017-05" db="EMBL/GenBank/DDBJ databases">
        <authorList>
            <person name="Song R."/>
            <person name="Chenine A.L."/>
            <person name="Ruprecht R.M."/>
        </authorList>
    </citation>
    <scope>NUCLEOTIDE SEQUENCE [LARGE SCALE GENOMIC DNA]</scope>
    <source>
        <strain evidence="3">PD5205</strain>
    </source>
</reference>
<proteinExistence type="predicted"/>
<dbReference type="GeneID" id="61896119"/>
<evidence type="ECO:0000313" key="3">
    <source>
        <dbReference type="EMBL" id="SMR01477.1"/>
    </source>
</evidence>
<feature type="domain" description="DUF4123" evidence="1">
    <location>
        <begin position="23"/>
        <end position="142"/>
    </location>
</feature>
<name>A0A1Y6HI51_9XANT</name>
<protein>
    <recommendedName>
        <fullName evidence="1">DUF4123 domain-containing protein</fullName>
    </recommendedName>
</protein>
<reference evidence="2 4" key="1">
    <citation type="submission" date="2017-05" db="EMBL/GenBank/DDBJ databases">
        <authorList>
            <person name="Blom J."/>
        </authorList>
    </citation>
    <scope>NUCLEOTIDE SEQUENCE [LARGE SCALE GENOMIC DNA]</scope>
    <source>
        <strain evidence="2">PD885</strain>
    </source>
</reference>
<dbReference type="eggNOG" id="ENOG50340YP">
    <property type="taxonomic scope" value="Bacteria"/>
</dbReference>
<dbReference type="InterPro" id="IPR025391">
    <property type="entry name" value="DUF4123"/>
</dbReference>
<dbReference type="AlphaFoldDB" id="A0A1Y6HI51"/>
<evidence type="ECO:0000313" key="4">
    <source>
        <dbReference type="Proteomes" id="UP000195877"/>
    </source>
</evidence>
<evidence type="ECO:0000313" key="2">
    <source>
        <dbReference type="EMBL" id="SMR01083.1"/>
    </source>
</evidence>
<gene>
    <name evidence="3" type="ORF">PD5205_00155</name>
    <name evidence="2" type="ORF">PD885_03864</name>
</gene>
<dbReference type="RefSeq" id="WP_108772813.1">
    <property type="nucleotide sequence ID" value="NZ_CP016830.1"/>
</dbReference>
<dbReference type="EMBL" id="LT853882">
    <property type="protein sequence ID" value="SMR01083.1"/>
    <property type="molecule type" value="Genomic_DNA"/>
</dbReference>
<evidence type="ECO:0000313" key="5">
    <source>
        <dbReference type="Proteomes" id="UP000195953"/>
    </source>
</evidence>
<keyword evidence="4" id="KW-1185">Reference proteome</keyword>
<organism evidence="3 5">
    <name type="scientific">Xanthomonas fragariae</name>
    <dbReference type="NCBI Taxonomy" id="48664"/>
    <lineage>
        <taxon>Bacteria</taxon>
        <taxon>Pseudomonadati</taxon>
        <taxon>Pseudomonadota</taxon>
        <taxon>Gammaproteobacteria</taxon>
        <taxon>Lysobacterales</taxon>
        <taxon>Lysobacteraceae</taxon>
        <taxon>Xanthomonas</taxon>
    </lineage>
</organism>
<dbReference type="Proteomes" id="UP000195877">
    <property type="component" value="Chromosome 1"/>
</dbReference>